<reference evidence="2 3" key="1">
    <citation type="submission" date="2024-10" db="EMBL/GenBank/DDBJ databases">
        <title>Updated reference genomes for cyclostephanoid diatoms.</title>
        <authorList>
            <person name="Roberts W.R."/>
            <person name="Alverson A.J."/>
        </authorList>
    </citation>
    <scope>NUCLEOTIDE SEQUENCE [LARGE SCALE GENOMIC DNA]</scope>
    <source>
        <strain evidence="2 3">AJA232-27</strain>
    </source>
</reference>
<gene>
    <name evidence="2" type="ORF">ACHAWU_000536</name>
</gene>
<sequence length="551" mass="61863">MASAQTTMPLRPPSFDDLPRHIATSFILPYVNSSDWLSFRVSSRRCYETVHGSSAADDVTQFVCPTCRIRGASTTSTATTRCNNAATNTFIRESSSGDNVLSENLWKLALVRDFMFEDGDDHDDVLLMHKSLHSPVEPVSDAFVSTQNMFTASNLFVSWMHWRKLYLRLNPPGGEKISGPYFVRAGSMWQKIEQWCSDEARTKGLGRVIKSSLLPGGSVTECLMEGTSCWHAFQAIYAFYAGQCDTTSEIYVPFSGLFGGYQAYDMASDTRWFKPRRSGSKVTIAYTPVEAIELDLKTGQLYFNTYRKQLVATPCVGGINRFVEMGVTFETPANKDDAKDSILRWFEEHANRLQRDYCSVGTLNSDETPSNNNLALLKYPSVADTVHCSRAVTRGIEIVASAVFVEVDDSPLFIYSIRMRLLTPEDGEEYMSPEQRGFRMCQLRSRHWKISKKAPNRDEPSVQEVRGDGVVGYYPLLVEGGYVRYYSSDEGLVCLGEFPGCFRYQSCTEADESGTMEGFLQFSPGNMISPTGPAFNVRVAPFPLEYPQFLY</sequence>
<dbReference type="InterPro" id="IPR007474">
    <property type="entry name" value="ApaG_domain"/>
</dbReference>
<evidence type="ECO:0000259" key="1">
    <source>
        <dbReference type="PROSITE" id="PS51087"/>
    </source>
</evidence>
<dbReference type="SUPFAM" id="SSF110069">
    <property type="entry name" value="ApaG-like"/>
    <property type="match status" value="1"/>
</dbReference>
<dbReference type="Gene3D" id="2.60.40.1470">
    <property type="entry name" value="ApaG domain"/>
    <property type="match status" value="1"/>
</dbReference>
<protein>
    <recommendedName>
        <fullName evidence="1">ApaG domain-containing protein</fullName>
    </recommendedName>
</protein>
<dbReference type="AlphaFoldDB" id="A0ABD3M191"/>
<evidence type="ECO:0000313" key="3">
    <source>
        <dbReference type="Proteomes" id="UP001530293"/>
    </source>
</evidence>
<dbReference type="InterPro" id="IPR036767">
    <property type="entry name" value="ApaG_sf"/>
</dbReference>
<accession>A0ABD3M191</accession>
<name>A0ABD3M191_9STRA</name>
<dbReference type="EMBL" id="JALLBG020000252">
    <property type="protein sequence ID" value="KAL3757809.1"/>
    <property type="molecule type" value="Genomic_DNA"/>
</dbReference>
<evidence type="ECO:0000313" key="2">
    <source>
        <dbReference type="EMBL" id="KAL3757809.1"/>
    </source>
</evidence>
<proteinExistence type="predicted"/>
<dbReference type="Proteomes" id="UP001530293">
    <property type="component" value="Unassembled WGS sequence"/>
</dbReference>
<dbReference type="PANTHER" id="PTHR47463">
    <property type="entry name" value="F-BOX PROTEIN SKIP16"/>
    <property type="match status" value="1"/>
</dbReference>
<dbReference type="PROSITE" id="PS51087">
    <property type="entry name" value="APAG"/>
    <property type="match status" value="1"/>
</dbReference>
<organism evidence="2 3">
    <name type="scientific">Discostella pseudostelligera</name>
    <dbReference type="NCBI Taxonomy" id="259834"/>
    <lineage>
        <taxon>Eukaryota</taxon>
        <taxon>Sar</taxon>
        <taxon>Stramenopiles</taxon>
        <taxon>Ochrophyta</taxon>
        <taxon>Bacillariophyta</taxon>
        <taxon>Coscinodiscophyceae</taxon>
        <taxon>Thalassiosirophycidae</taxon>
        <taxon>Stephanodiscales</taxon>
        <taxon>Stephanodiscaceae</taxon>
        <taxon>Discostella</taxon>
    </lineage>
</organism>
<keyword evidence="3" id="KW-1185">Reference proteome</keyword>
<comment type="caution">
    <text evidence="2">The sequence shown here is derived from an EMBL/GenBank/DDBJ whole genome shotgun (WGS) entry which is preliminary data.</text>
</comment>
<dbReference type="Pfam" id="PF04379">
    <property type="entry name" value="DUF525"/>
    <property type="match status" value="1"/>
</dbReference>
<feature type="domain" description="ApaG" evidence="1">
    <location>
        <begin position="390"/>
        <end position="551"/>
    </location>
</feature>
<dbReference type="PANTHER" id="PTHR47463:SF2">
    <property type="entry name" value="F-BOX PROTEIN SKIP16"/>
    <property type="match status" value="1"/>
</dbReference>